<keyword evidence="1" id="KW-0808">Transferase</keyword>
<dbReference type="GO" id="GO:0016740">
    <property type="term" value="F:transferase activity"/>
    <property type="evidence" value="ECO:0007669"/>
    <property type="project" value="UniProtKB-KW"/>
</dbReference>
<sequence length="388" mass="41809">MSRPAIITTVHRDVDEFAADYLRMVPNPPLHESVRWLRYCDRRSRGGMRYVAARDTGGALIGLAALRATADRSGASPNYDVADLVWPWPLEPPVPRNLLYPQLFGAVSGARCLLTARDNGVLESIADAADALAGDGVLSFAGLADLGLARRLAGLLRNSEVGLVGAETVLDVTWTDFDGYLATLGRNARTSIRRERRQYLAGGLRTRVVEGTAALDECTARLQVQLAAKYRTTASTEAVLADYADIAATMADRMVVFLAERAGAPVGMCVCLRDNGTLHIRNVAFDYAATRADFVYFNVMCYEPLLWGLCNGISRFCFGNGAAEAKRRRGCRLDPLYGVVRWPGSLAAACGGSLAHRTRLARAELGLAEPEAASASASDRARTPVPAT</sequence>
<evidence type="ECO:0000313" key="1">
    <source>
        <dbReference type="EMBL" id="KAA2252184.1"/>
    </source>
</evidence>
<protein>
    <submittedName>
        <fullName evidence="1">GNAT family N-acetyltransferase</fullName>
    </submittedName>
</protein>
<name>A0A5B2WMH9_9PSEU</name>
<proteinExistence type="predicted"/>
<dbReference type="AlphaFoldDB" id="A0A5B2WMH9"/>
<dbReference type="Gene3D" id="3.40.630.30">
    <property type="match status" value="1"/>
</dbReference>
<gene>
    <name evidence="1" type="ORF">F0L68_36180</name>
</gene>
<dbReference type="Pfam" id="PF04339">
    <property type="entry name" value="FemAB_like"/>
    <property type="match status" value="1"/>
</dbReference>
<reference evidence="1 2" key="2">
    <citation type="submission" date="2019-09" db="EMBL/GenBank/DDBJ databases">
        <authorList>
            <person name="Jin C."/>
        </authorList>
    </citation>
    <scope>NUCLEOTIDE SEQUENCE [LARGE SCALE GENOMIC DNA]</scope>
    <source>
        <strain evidence="1 2">AN110305</strain>
    </source>
</reference>
<reference evidence="1 2" key="1">
    <citation type="submission" date="2019-09" db="EMBL/GenBank/DDBJ databases">
        <title>Goodfellowia gen. nov., a new genus of the Pseudonocardineae related to Actinoalloteichus, containing Goodfellowia coeruleoviolacea gen. nov., comb. nov. gen. nov., comb. nov.</title>
        <authorList>
            <person name="Labeda D."/>
        </authorList>
    </citation>
    <scope>NUCLEOTIDE SEQUENCE [LARGE SCALE GENOMIC DNA]</scope>
    <source>
        <strain evidence="1 2">AN110305</strain>
    </source>
</reference>
<dbReference type="InterPro" id="IPR007434">
    <property type="entry name" value="FemAB-like"/>
</dbReference>
<comment type="caution">
    <text evidence="1">The sequence shown here is derived from an EMBL/GenBank/DDBJ whole genome shotgun (WGS) entry which is preliminary data.</text>
</comment>
<keyword evidence="2" id="KW-1185">Reference proteome</keyword>
<dbReference type="SUPFAM" id="SSF55729">
    <property type="entry name" value="Acyl-CoA N-acyltransferases (Nat)"/>
    <property type="match status" value="1"/>
</dbReference>
<dbReference type="OrthoDB" id="8181984at2"/>
<accession>A0A5B2WMH9</accession>
<dbReference type="InterPro" id="IPR016181">
    <property type="entry name" value="Acyl_CoA_acyltransferase"/>
</dbReference>
<dbReference type="EMBL" id="VUOB01000076">
    <property type="protein sequence ID" value="KAA2252184.1"/>
    <property type="molecule type" value="Genomic_DNA"/>
</dbReference>
<dbReference type="RefSeq" id="WP_149854414.1">
    <property type="nucleotide sequence ID" value="NZ_VUOB01000076.1"/>
</dbReference>
<organism evidence="1 2">
    <name type="scientific">Solihabitans fulvus</name>
    <dbReference type="NCBI Taxonomy" id="1892852"/>
    <lineage>
        <taxon>Bacteria</taxon>
        <taxon>Bacillati</taxon>
        <taxon>Actinomycetota</taxon>
        <taxon>Actinomycetes</taxon>
        <taxon>Pseudonocardiales</taxon>
        <taxon>Pseudonocardiaceae</taxon>
        <taxon>Solihabitans</taxon>
    </lineage>
</organism>
<evidence type="ECO:0000313" key="2">
    <source>
        <dbReference type="Proteomes" id="UP000323454"/>
    </source>
</evidence>
<dbReference type="Proteomes" id="UP000323454">
    <property type="component" value="Unassembled WGS sequence"/>
</dbReference>